<dbReference type="AlphaFoldDB" id="A0A2I0QZ99"/>
<comment type="caution">
    <text evidence="4">The sequence shown here is derived from an EMBL/GenBank/DDBJ whole genome shotgun (WGS) entry which is preliminary data.</text>
</comment>
<sequence>MMSIKSILSFLVGLLILQSCSTSKNKTMWVAGYQTECDNDPCLIVNENESLDEEEWKTMKTPIEEFKFEAGKMKQIEVSKEKDQSNYTFVKTISSQIDPRIKLNGNWILATINGGNINKMVSVPTLKIDISAMQFSGNGGCNLYQNEIEHLGTQYIKLKNGLGTLKECANENIERDYFSTLSKIAQYKIEEGKLLFLNADEKVILSFIKVKTTSFNTALRGEWKTVEIEGNQIEGSQTPTFVVDEQKRMIGGTDGCNNYNATIESFSNVDLNLSKMMSTKKMCANMEIPKQFLAAMHKVSKYKIQDGQLILMDNNSKVLLKFEK</sequence>
<dbReference type="Pfam" id="PF03724">
    <property type="entry name" value="META"/>
    <property type="match status" value="2"/>
</dbReference>
<dbReference type="InterPro" id="IPR005184">
    <property type="entry name" value="DUF306_Meta_HslJ"/>
</dbReference>
<evidence type="ECO:0000259" key="2">
    <source>
        <dbReference type="Pfam" id="PF03724"/>
    </source>
</evidence>
<evidence type="ECO:0008006" key="6">
    <source>
        <dbReference type="Google" id="ProtNLM"/>
    </source>
</evidence>
<reference evidence="4 5" key="1">
    <citation type="submission" date="2017-12" db="EMBL/GenBank/DDBJ databases">
        <title>The draft genome sequence of Brumimicrobium saltpan LHR20.</title>
        <authorList>
            <person name="Do Z.-J."/>
            <person name="Luo H.-R."/>
        </authorList>
    </citation>
    <scope>NUCLEOTIDE SEQUENCE [LARGE SCALE GENOMIC DNA]</scope>
    <source>
        <strain evidence="4 5">LHR20</strain>
    </source>
</reference>
<dbReference type="PANTHER" id="PTHR35535">
    <property type="entry name" value="HEAT SHOCK PROTEIN HSLJ"/>
    <property type="match status" value="1"/>
</dbReference>
<organism evidence="4 5">
    <name type="scientific">Brumimicrobium salinarum</name>
    <dbReference type="NCBI Taxonomy" id="2058658"/>
    <lineage>
        <taxon>Bacteria</taxon>
        <taxon>Pseudomonadati</taxon>
        <taxon>Bacteroidota</taxon>
        <taxon>Flavobacteriia</taxon>
        <taxon>Flavobacteriales</taxon>
        <taxon>Crocinitomicaceae</taxon>
        <taxon>Brumimicrobium</taxon>
    </lineage>
</organism>
<name>A0A2I0QZ99_9FLAO</name>
<evidence type="ECO:0000259" key="3">
    <source>
        <dbReference type="Pfam" id="PF14302"/>
    </source>
</evidence>
<dbReference type="Proteomes" id="UP000236654">
    <property type="component" value="Unassembled WGS sequence"/>
</dbReference>
<keyword evidence="1" id="KW-0732">Signal</keyword>
<keyword evidence="5" id="KW-1185">Reference proteome</keyword>
<accession>A0A2I0QZ99</accession>
<dbReference type="InterPro" id="IPR025485">
    <property type="entry name" value="DUF4377"/>
</dbReference>
<feature type="signal peptide" evidence="1">
    <location>
        <begin position="1"/>
        <end position="21"/>
    </location>
</feature>
<feature type="domain" description="DUF306" evidence="2">
    <location>
        <begin position="220"/>
        <end position="323"/>
    </location>
</feature>
<evidence type="ECO:0000313" key="4">
    <source>
        <dbReference type="EMBL" id="PKR79656.1"/>
    </source>
</evidence>
<dbReference type="InterPro" id="IPR038670">
    <property type="entry name" value="HslJ-like_sf"/>
</dbReference>
<dbReference type="PROSITE" id="PS51257">
    <property type="entry name" value="PROKAR_LIPOPROTEIN"/>
    <property type="match status" value="1"/>
</dbReference>
<dbReference type="PANTHER" id="PTHR35535:SF1">
    <property type="entry name" value="HEAT SHOCK PROTEIN HSLJ"/>
    <property type="match status" value="1"/>
</dbReference>
<proteinExistence type="predicted"/>
<evidence type="ECO:0000313" key="5">
    <source>
        <dbReference type="Proteomes" id="UP000236654"/>
    </source>
</evidence>
<evidence type="ECO:0000256" key="1">
    <source>
        <dbReference type="SAM" id="SignalP"/>
    </source>
</evidence>
<feature type="domain" description="DUF4377" evidence="3">
    <location>
        <begin position="29"/>
        <end position="84"/>
    </location>
</feature>
<dbReference type="EMBL" id="PJNI01000021">
    <property type="protein sequence ID" value="PKR79656.1"/>
    <property type="molecule type" value="Genomic_DNA"/>
</dbReference>
<protein>
    <recommendedName>
        <fullName evidence="6">DUF306 domain-containing protein</fullName>
    </recommendedName>
</protein>
<dbReference type="InterPro" id="IPR053147">
    <property type="entry name" value="Hsp_HslJ-like"/>
</dbReference>
<dbReference type="Pfam" id="PF14302">
    <property type="entry name" value="DUF4377"/>
    <property type="match status" value="1"/>
</dbReference>
<feature type="chain" id="PRO_5014165299" description="DUF306 domain-containing protein" evidence="1">
    <location>
        <begin position="22"/>
        <end position="324"/>
    </location>
</feature>
<feature type="domain" description="DUF306" evidence="2">
    <location>
        <begin position="104"/>
        <end position="207"/>
    </location>
</feature>
<gene>
    <name evidence="4" type="ORF">CW751_13890</name>
</gene>
<dbReference type="Gene3D" id="2.40.128.270">
    <property type="match status" value="2"/>
</dbReference>
<dbReference type="RefSeq" id="WP_101335636.1">
    <property type="nucleotide sequence ID" value="NZ_PJNI01000021.1"/>
</dbReference>
<dbReference type="OrthoDB" id="880459at2"/>